<dbReference type="GO" id="GO:0016787">
    <property type="term" value="F:hydrolase activity"/>
    <property type="evidence" value="ECO:0007669"/>
    <property type="project" value="UniProtKB-KW"/>
</dbReference>
<dbReference type="Proteomes" id="UP000297839">
    <property type="component" value="Unassembled WGS sequence"/>
</dbReference>
<evidence type="ECO:0000256" key="1">
    <source>
        <dbReference type="SAM" id="SignalP"/>
    </source>
</evidence>
<organism evidence="2 3">
    <name type="scientific">Ramlibacter humi</name>
    <dbReference type="NCBI Taxonomy" id="2530451"/>
    <lineage>
        <taxon>Bacteria</taxon>
        <taxon>Pseudomonadati</taxon>
        <taxon>Pseudomonadota</taxon>
        <taxon>Betaproteobacteria</taxon>
        <taxon>Burkholderiales</taxon>
        <taxon>Comamonadaceae</taxon>
        <taxon>Ramlibacter</taxon>
    </lineage>
</organism>
<dbReference type="AlphaFoldDB" id="A0A4Z0BJF2"/>
<dbReference type="RefSeq" id="WP_135250934.1">
    <property type="nucleotide sequence ID" value="NZ_SMLK01000006.1"/>
</dbReference>
<keyword evidence="3" id="KW-1185">Reference proteome</keyword>
<comment type="caution">
    <text evidence="2">The sequence shown here is derived from an EMBL/GenBank/DDBJ whole genome shotgun (WGS) entry which is preliminary data.</text>
</comment>
<name>A0A4Z0BJF2_9BURK</name>
<evidence type="ECO:0000313" key="2">
    <source>
        <dbReference type="EMBL" id="TFY98244.1"/>
    </source>
</evidence>
<gene>
    <name evidence="2" type="ORF">EZ216_16750</name>
</gene>
<feature type="signal peptide" evidence="1">
    <location>
        <begin position="1"/>
        <end position="20"/>
    </location>
</feature>
<dbReference type="Gene3D" id="3.40.50.1820">
    <property type="entry name" value="alpha/beta hydrolase"/>
    <property type="match status" value="1"/>
</dbReference>
<evidence type="ECO:0000313" key="3">
    <source>
        <dbReference type="Proteomes" id="UP000297839"/>
    </source>
</evidence>
<proteinExistence type="predicted"/>
<keyword evidence="1" id="KW-0732">Signal</keyword>
<keyword evidence="2" id="KW-0378">Hydrolase</keyword>
<protein>
    <submittedName>
        <fullName evidence="2">Alpha/beta hydrolase</fullName>
    </submittedName>
</protein>
<accession>A0A4Z0BJF2</accession>
<feature type="chain" id="PRO_5021226481" evidence="1">
    <location>
        <begin position="21"/>
        <end position="268"/>
    </location>
</feature>
<reference evidence="2 3" key="1">
    <citation type="submission" date="2019-03" db="EMBL/GenBank/DDBJ databases">
        <title>Ramlibacter sp. 18x22-1, whole genome shotgun sequence.</title>
        <authorList>
            <person name="Zhang X."/>
            <person name="Feng G."/>
            <person name="Zhu H."/>
        </authorList>
    </citation>
    <scope>NUCLEOTIDE SEQUENCE [LARGE SCALE GENOMIC DNA]</scope>
    <source>
        <strain evidence="2 3">18x22-1</strain>
    </source>
</reference>
<dbReference type="EMBL" id="SMLK01000006">
    <property type="protein sequence ID" value="TFY98244.1"/>
    <property type="molecule type" value="Genomic_DNA"/>
</dbReference>
<sequence length="268" mass="28170">MNVRHVIAALLAACSFGAAAQAAQQVVDIPSRPGVTERALVLRPAAAPTSTVILLTGGSGRVGIYNNGSLQNGGNFLVRSRELFQQHGHAVLVLDTPSDHSSPPFLNGEFRASPEHAADLAAAIAWARQQFGVPVWVIGTSRGTHSAALAATALVPPQAPDGVVLTSSILVRSPPRAPTHLPGVQELDWSRAQMPVLVVHHAQDACQATPPSQLPQLMGKLVPARSALLTYEGGKADGDPCEPWHHHGFNGLDEKVVADISAWIGSRK</sequence>
<dbReference type="InterPro" id="IPR029058">
    <property type="entry name" value="AB_hydrolase_fold"/>
</dbReference>
<dbReference type="OrthoDB" id="9146575at2"/>
<dbReference type="SUPFAM" id="SSF53474">
    <property type="entry name" value="alpha/beta-Hydrolases"/>
    <property type="match status" value="1"/>
</dbReference>